<dbReference type="AlphaFoldDB" id="A0A383D581"/>
<dbReference type="SMART" id="SM00698">
    <property type="entry name" value="MORN"/>
    <property type="match status" value="5"/>
</dbReference>
<feature type="non-terminal residue" evidence="2">
    <location>
        <position position="1"/>
    </location>
</feature>
<dbReference type="SUPFAM" id="SSF82185">
    <property type="entry name" value="Histone H3 K4-specific methyltransferase SET7/9 N-terminal domain"/>
    <property type="match status" value="1"/>
</dbReference>
<reference evidence="2" key="1">
    <citation type="submission" date="2018-05" db="EMBL/GenBank/DDBJ databases">
        <authorList>
            <person name="Lanie J.A."/>
            <person name="Ng W.-L."/>
            <person name="Kazmierczak K.M."/>
            <person name="Andrzejewski T.M."/>
            <person name="Davidsen T.M."/>
            <person name="Wayne K.J."/>
            <person name="Tettelin H."/>
            <person name="Glass J.I."/>
            <person name="Rusch D."/>
            <person name="Podicherti R."/>
            <person name="Tsui H.-C.T."/>
            <person name="Winkler M.E."/>
        </authorList>
    </citation>
    <scope>NUCLEOTIDE SEQUENCE</scope>
</reference>
<proteinExistence type="predicted"/>
<dbReference type="PANTHER" id="PTHR43215">
    <property type="entry name" value="RADIAL SPOKE HEAD 1 HOMOLOG"/>
    <property type="match status" value="1"/>
</dbReference>
<organism evidence="2">
    <name type="scientific">marine metagenome</name>
    <dbReference type="NCBI Taxonomy" id="408172"/>
    <lineage>
        <taxon>unclassified sequences</taxon>
        <taxon>metagenomes</taxon>
        <taxon>ecological metagenomes</taxon>
    </lineage>
</organism>
<dbReference type="InterPro" id="IPR003409">
    <property type="entry name" value="MORN"/>
</dbReference>
<dbReference type="Gene3D" id="2.20.110.10">
    <property type="entry name" value="Histone H3 K4-specific methyltransferase SET7/9 N-terminal domain"/>
    <property type="match status" value="3"/>
</dbReference>
<dbReference type="EMBL" id="UINC01214296">
    <property type="protein sequence ID" value="SVE39460.1"/>
    <property type="molecule type" value="Genomic_DNA"/>
</dbReference>
<dbReference type="PANTHER" id="PTHR43215:SF14">
    <property type="entry name" value="RADIAL SPOKE HEAD 1 HOMOLOG"/>
    <property type="match status" value="1"/>
</dbReference>
<evidence type="ECO:0000256" key="1">
    <source>
        <dbReference type="ARBA" id="ARBA00022737"/>
    </source>
</evidence>
<name>A0A383D581_9ZZZZ</name>
<evidence type="ECO:0000313" key="2">
    <source>
        <dbReference type="EMBL" id="SVE39460.1"/>
    </source>
</evidence>
<keyword evidence="1" id="KW-0677">Repeat</keyword>
<protein>
    <submittedName>
        <fullName evidence="2">Uncharacterized protein</fullName>
    </submittedName>
</protein>
<sequence length="221" mass="25745">YYHVDGGRYVGEWKNGRRDGQGSYHYTERLGRFGATYVGEWKNGRRNGQGNYYWPLQWESTLNAYTDGGRYVGEWKDGKFHGQGTLIWANGDKYEGEWKDGGFHGQGTLTYSYPCCGQKYGGEWKDGKFHGQGTFTWSDGYIRVQGQSVDKGEFKYGRFTCGKLITSKSLEYYRYNQNEAIKFPELGRCKSRWLQTGHFLRWRKQKKESQLAEINTNFPVN</sequence>
<accession>A0A383D581</accession>
<dbReference type="GO" id="GO:0005829">
    <property type="term" value="C:cytosol"/>
    <property type="evidence" value="ECO:0007669"/>
    <property type="project" value="TreeGrafter"/>
</dbReference>
<dbReference type="Pfam" id="PF02493">
    <property type="entry name" value="MORN"/>
    <property type="match status" value="5"/>
</dbReference>
<gene>
    <name evidence="2" type="ORF">METZ01_LOCUS492314</name>
</gene>